<evidence type="ECO:0000313" key="4">
    <source>
        <dbReference type="Proteomes" id="UP001065549"/>
    </source>
</evidence>
<dbReference type="Pfam" id="PF18427">
    <property type="entry name" value="DDR_swiveling"/>
    <property type="match status" value="1"/>
</dbReference>
<dbReference type="SUPFAM" id="SSF53067">
    <property type="entry name" value="Actin-like ATPase domain"/>
    <property type="match status" value="2"/>
</dbReference>
<dbReference type="EMBL" id="JAOSHN010000003">
    <property type="protein sequence ID" value="MCU7378588.1"/>
    <property type="molecule type" value="Genomic_DNA"/>
</dbReference>
<dbReference type="Gene3D" id="3.90.470.30">
    <property type="match status" value="1"/>
</dbReference>
<name>A0A9J6QSV8_9FIRM</name>
<dbReference type="InterPro" id="IPR028975">
    <property type="entry name" value="DDRA_swiveling_dom_sf"/>
</dbReference>
<dbReference type="InterPro" id="IPR043129">
    <property type="entry name" value="ATPase_NBD"/>
</dbReference>
<comment type="caution">
    <text evidence="3">The sequence shown here is derived from an EMBL/GenBank/DDBJ whole genome shotgun (WGS) entry which is preliminary data.</text>
</comment>
<evidence type="ECO:0000259" key="1">
    <source>
        <dbReference type="Pfam" id="PF08841"/>
    </source>
</evidence>
<dbReference type="InterPro" id="IPR009191">
    <property type="entry name" value="DDRA"/>
</dbReference>
<proteinExistence type="predicted"/>
<dbReference type="RefSeq" id="WP_253019971.1">
    <property type="nucleotide sequence ID" value="NZ_JAOSHN010000003.1"/>
</dbReference>
<sequence length="609" mass="64427">MKRYAAGIDVGNATTEAALGCVDENGLLQAVVSGISGTTGLKGTKENKRGILHALSDACSKLGICLKDINALYLNEATPVIGDFAMETITETIITESTMIGHNPDTPGGLGLGVGISIRLEELPGADRTKNYIVLVDDGFSFDEAALQMNQALEQGCKIVGAIVQKDDGVLIANRVKNIIPVIDEVRLIENIPLGALCAVEVAAKGATVERLSNPYGIAGIFSLSPEETEHVIFVAKALIGSRSAVVLKTPKGQVEERIIPAGEIIFCGEHYEKSVAVDAGAEAVMEAQEKVGVLLDVKGSAGTNVGGMLSSIKATMAQITGQQQDTIRIQDILAVDTMASQSVAGAMAGEYTMEHSVAIAAMVKTHKLNMEQLASEVTEAAGIPASIGGVEGDMAARGALTTPGTDTPICIVDIGAGSTDACYFDKDGYKRTVHLAGAGDMVSAMICSELGLDSIEEAENIKKYRLAKAESLFYIRYEDGSVEFFQKPLESRLFARVAIVRDGELIPLETRHSMERIRQVRREVKQKVLVENALRALKKVSPTGRLYGLSHVVLLGGSSLDFELANMLTEALSHYGITAGKGDVRGCEGPRNAVATGLLLSALEEEHG</sequence>
<dbReference type="InterPro" id="IPR012340">
    <property type="entry name" value="NA-bd_OB-fold"/>
</dbReference>
<accession>A0A9J6QSV8</accession>
<protein>
    <submittedName>
        <fullName evidence="3">Diol dehydratase reactivase subunit alpha</fullName>
    </submittedName>
</protein>
<feature type="domain" description="Diol dehydratase reactivase ATPase-like" evidence="1">
    <location>
        <begin position="276"/>
        <end position="602"/>
    </location>
</feature>
<dbReference type="Gene3D" id="3.30.420.40">
    <property type="match status" value="2"/>
</dbReference>
<dbReference type="Gene3D" id="3.50.30.70">
    <property type="entry name" value="Swiveling domain of dehydratase reactivase alpha subunit"/>
    <property type="match status" value="1"/>
</dbReference>
<dbReference type="Proteomes" id="UP001065549">
    <property type="component" value="Unassembled WGS sequence"/>
</dbReference>
<reference evidence="3" key="1">
    <citation type="submission" date="2022-09" db="EMBL/GenBank/DDBJ databases">
        <title>Culturomic study of gut microbiota in children with autism spectrum disorder.</title>
        <authorList>
            <person name="Efimov B.A."/>
            <person name="Chaplin A.V."/>
            <person name="Sokolova S.R."/>
            <person name="Pikina A.P."/>
            <person name="Korzhanova M."/>
            <person name="Belova V."/>
            <person name="Korostin D."/>
        </authorList>
    </citation>
    <scope>NUCLEOTIDE SEQUENCE</scope>
    <source>
        <strain evidence="3">ASD5510</strain>
    </source>
</reference>
<dbReference type="InterPro" id="IPR040916">
    <property type="entry name" value="DDR_swiveling"/>
</dbReference>
<feature type="domain" description="DD-reactivating factor swiveling" evidence="2">
    <location>
        <begin position="94"/>
        <end position="255"/>
    </location>
</feature>
<evidence type="ECO:0000313" key="3">
    <source>
        <dbReference type="EMBL" id="MCU7378588.1"/>
    </source>
</evidence>
<dbReference type="SUPFAM" id="SSF82317">
    <property type="entry name" value="Swiveling domain of dehydratase reactivase alpha subunit"/>
    <property type="match status" value="1"/>
</dbReference>
<dbReference type="InterPro" id="IPR030994">
    <property type="entry name" value="DDR_dom"/>
</dbReference>
<gene>
    <name evidence="3" type="ORF">OBO34_09495</name>
</gene>
<organism evidence="3 4">
    <name type="scientific">Hominibacterium faecale</name>
    <dbReference type="NCBI Taxonomy" id="2839743"/>
    <lineage>
        <taxon>Bacteria</taxon>
        <taxon>Bacillati</taxon>
        <taxon>Bacillota</taxon>
        <taxon>Clostridia</taxon>
        <taxon>Peptostreptococcales</taxon>
        <taxon>Anaerovoracaceae</taxon>
        <taxon>Hominibacterium</taxon>
    </lineage>
</organism>
<dbReference type="Gene3D" id="2.40.50.140">
    <property type="entry name" value="Nucleic acid-binding proteins"/>
    <property type="match status" value="1"/>
</dbReference>
<keyword evidence="4" id="KW-1185">Reference proteome</keyword>
<evidence type="ECO:0000259" key="2">
    <source>
        <dbReference type="Pfam" id="PF18427"/>
    </source>
</evidence>
<dbReference type="NCBIfam" id="TIGR04491">
    <property type="entry name" value="reactive_PduG"/>
    <property type="match status" value="1"/>
</dbReference>
<dbReference type="Pfam" id="PF08841">
    <property type="entry name" value="DDR"/>
    <property type="match status" value="1"/>
</dbReference>
<dbReference type="AlphaFoldDB" id="A0A9J6QSV8"/>